<evidence type="ECO:0000256" key="5">
    <source>
        <dbReference type="RuleBase" id="RU362125"/>
    </source>
</evidence>
<dbReference type="Proteomes" id="UP000295075">
    <property type="component" value="Unassembled WGS sequence"/>
</dbReference>
<dbReference type="OrthoDB" id="571684at2"/>
<dbReference type="GO" id="GO:0003995">
    <property type="term" value="F:acyl-CoA dehydrogenase activity"/>
    <property type="evidence" value="ECO:0007669"/>
    <property type="project" value="TreeGrafter"/>
</dbReference>
<keyword evidence="4 5" id="KW-0274">FAD</keyword>
<dbReference type="InterPro" id="IPR009100">
    <property type="entry name" value="AcylCoA_DH/oxidase_NM_dom_sf"/>
</dbReference>
<proteinExistence type="inferred from homology"/>
<sequence>MTGPSDRSERAHTLDLLIQDVIAPAATDVDAQGTFPTKSILALKEAGFLGLTVPRAHGGYEASAAEVAEVVTRIGTACASTAMVYVMHLTALNSFLALPDEAGRAAYLDQIMTAGWLVTEAISEPGSGSQWWSVESTAEETANGYRIVADKSFSTSAGHADLYVVSTRTPGGTSDRDHAVFAVRADQGDIKHGTWRGLGLAGNSSTWITFRSDVDKSALLYSGAGGAGLRQYNEINQPIYHLGISAAYLGIATAAYEAALGRIRSRRYSGNPSGHGSQLSQYPIARRHVGEMAIRIAALRSLVADLARQIDDGNTLDELAVLMTACKVVGAETAPAVAHEAMLASGGVAYARGPLPIERHLRDALAGSLMGPNDDFCKELVGRLEIDSASYHDL</sequence>
<dbReference type="Gene3D" id="1.10.540.10">
    <property type="entry name" value="Acyl-CoA dehydrogenase/oxidase, N-terminal domain"/>
    <property type="match status" value="1"/>
</dbReference>
<evidence type="ECO:0000313" key="9">
    <source>
        <dbReference type="EMBL" id="TDC30685.1"/>
    </source>
</evidence>
<evidence type="ECO:0000256" key="4">
    <source>
        <dbReference type="ARBA" id="ARBA00022827"/>
    </source>
</evidence>
<feature type="domain" description="Acyl-CoA dehydrogenase/oxidase N-terminal" evidence="8">
    <location>
        <begin position="17"/>
        <end position="113"/>
    </location>
</feature>
<reference evidence="9 10" key="1">
    <citation type="submission" date="2019-03" db="EMBL/GenBank/DDBJ databases">
        <title>Draft genome sequences of novel Actinobacteria.</title>
        <authorList>
            <person name="Sahin N."/>
            <person name="Ay H."/>
            <person name="Saygin H."/>
        </authorList>
    </citation>
    <scope>NUCLEOTIDE SEQUENCE [LARGE SCALE GENOMIC DNA]</scope>
    <source>
        <strain evidence="9 10">JCM 30547</strain>
    </source>
</reference>
<gene>
    <name evidence="9" type="ORF">E1261_12810</name>
</gene>
<dbReference type="InterPro" id="IPR009075">
    <property type="entry name" value="AcylCo_DH/oxidase_C"/>
</dbReference>
<dbReference type="SUPFAM" id="SSF47203">
    <property type="entry name" value="Acyl-CoA dehydrogenase C-terminal domain-like"/>
    <property type="match status" value="1"/>
</dbReference>
<dbReference type="InterPro" id="IPR013786">
    <property type="entry name" value="AcylCoA_DH/ox_N"/>
</dbReference>
<keyword evidence="5" id="KW-0560">Oxidoreductase</keyword>
<dbReference type="EMBL" id="SMKA01000042">
    <property type="protein sequence ID" value="TDC30685.1"/>
    <property type="molecule type" value="Genomic_DNA"/>
</dbReference>
<evidence type="ECO:0000259" key="7">
    <source>
        <dbReference type="Pfam" id="PF02770"/>
    </source>
</evidence>
<evidence type="ECO:0000256" key="1">
    <source>
        <dbReference type="ARBA" id="ARBA00001974"/>
    </source>
</evidence>
<dbReference type="Gene3D" id="1.20.140.10">
    <property type="entry name" value="Butyryl-CoA Dehydrogenase, subunit A, domain 3"/>
    <property type="match status" value="1"/>
</dbReference>
<dbReference type="InterPro" id="IPR046373">
    <property type="entry name" value="Acyl-CoA_Oxase/DH_mid-dom_sf"/>
</dbReference>
<keyword evidence="10" id="KW-1185">Reference proteome</keyword>
<dbReference type="RefSeq" id="WP_132406154.1">
    <property type="nucleotide sequence ID" value="NZ_SMKA01000042.1"/>
</dbReference>
<dbReference type="Pfam" id="PF00441">
    <property type="entry name" value="Acyl-CoA_dh_1"/>
    <property type="match status" value="1"/>
</dbReference>
<evidence type="ECO:0000259" key="8">
    <source>
        <dbReference type="Pfam" id="PF02771"/>
    </source>
</evidence>
<name>A0A4V2XRP3_9ACTN</name>
<keyword evidence="3 5" id="KW-0285">Flavoprotein</keyword>
<dbReference type="CDD" id="cd00567">
    <property type="entry name" value="ACAD"/>
    <property type="match status" value="1"/>
</dbReference>
<comment type="caution">
    <text evidence="9">The sequence shown here is derived from an EMBL/GenBank/DDBJ whole genome shotgun (WGS) entry which is preliminary data.</text>
</comment>
<feature type="domain" description="Acyl-CoA oxidase/dehydrogenase middle" evidence="7">
    <location>
        <begin position="121"/>
        <end position="211"/>
    </location>
</feature>
<dbReference type="GO" id="GO:0050660">
    <property type="term" value="F:flavin adenine dinucleotide binding"/>
    <property type="evidence" value="ECO:0007669"/>
    <property type="project" value="InterPro"/>
</dbReference>
<dbReference type="InterPro" id="IPR036250">
    <property type="entry name" value="AcylCo_DH-like_C"/>
</dbReference>
<dbReference type="PIRSF" id="PIRSF016578">
    <property type="entry name" value="HsaA"/>
    <property type="match status" value="1"/>
</dbReference>
<dbReference type="Pfam" id="PF02770">
    <property type="entry name" value="Acyl-CoA_dh_M"/>
    <property type="match status" value="1"/>
</dbReference>
<dbReference type="AlphaFoldDB" id="A0A4V2XRP3"/>
<evidence type="ECO:0000256" key="3">
    <source>
        <dbReference type="ARBA" id="ARBA00022630"/>
    </source>
</evidence>
<evidence type="ECO:0000256" key="2">
    <source>
        <dbReference type="ARBA" id="ARBA00009347"/>
    </source>
</evidence>
<dbReference type="Pfam" id="PF02771">
    <property type="entry name" value="Acyl-CoA_dh_N"/>
    <property type="match status" value="1"/>
</dbReference>
<comment type="cofactor">
    <cofactor evidence="1 5">
        <name>FAD</name>
        <dbReference type="ChEBI" id="CHEBI:57692"/>
    </cofactor>
</comment>
<dbReference type="InterPro" id="IPR006091">
    <property type="entry name" value="Acyl-CoA_Oxase/DH_mid-dom"/>
</dbReference>
<dbReference type="SUPFAM" id="SSF56645">
    <property type="entry name" value="Acyl-CoA dehydrogenase NM domain-like"/>
    <property type="match status" value="1"/>
</dbReference>
<dbReference type="InterPro" id="IPR037069">
    <property type="entry name" value="AcylCoA_DH/ox_N_sf"/>
</dbReference>
<comment type="similarity">
    <text evidence="2 5">Belongs to the acyl-CoA dehydrogenase family.</text>
</comment>
<dbReference type="PANTHER" id="PTHR43884:SF12">
    <property type="entry name" value="ISOVALERYL-COA DEHYDROGENASE, MITOCHONDRIAL-RELATED"/>
    <property type="match status" value="1"/>
</dbReference>
<organism evidence="9 10">
    <name type="scientific">Kribbella albertanoniae</name>
    <dbReference type="NCBI Taxonomy" id="1266829"/>
    <lineage>
        <taxon>Bacteria</taxon>
        <taxon>Bacillati</taxon>
        <taxon>Actinomycetota</taxon>
        <taxon>Actinomycetes</taxon>
        <taxon>Propionibacteriales</taxon>
        <taxon>Kribbellaceae</taxon>
        <taxon>Kribbella</taxon>
    </lineage>
</organism>
<dbReference type="Gene3D" id="2.40.110.10">
    <property type="entry name" value="Butyryl-CoA Dehydrogenase, subunit A, domain 2"/>
    <property type="match status" value="1"/>
</dbReference>
<evidence type="ECO:0000259" key="6">
    <source>
        <dbReference type="Pfam" id="PF00441"/>
    </source>
</evidence>
<feature type="domain" description="Acyl-CoA dehydrogenase/oxidase C-terminal" evidence="6">
    <location>
        <begin position="243"/>
        <end position="374"/>
    </location>
</feature>
<evidence type="ECO:0000313" key="10">
    <source>
        <dbReference type="Proteomes" id="UP000295075"/>
    </source>
</evidence>
<dbReference type="PANTHER" id="PTHR43884">
    <property type="entry name" value="ACYL-COA DEHYDROGENASE"/>
    <property type="match status" value="1"/>
</dbReference>
<accession>A0A4V2XRP3</accession>
<protein>
    <submittedName>
        <fullName evidence="9">Acyl-CoA dehydrogenase</fullName>
    </submittedName>
</protein>